<dbReference type="EMBL" id="NAPY01000026">
    <property type="protein sequence ID" value="MUL37760.1"/>
    <property type="molecule type" value="Genomic_DNA"/>
</dbReference>
<feature type="transmembrane region" description="Helical" evidence="6">
    <location>
        <begin position="124"/>
        <end position="143"/>
    </location>
</feature>
<keyword evidence="9" id="KW-1185">Reference proteome</keyword>
<name>A0A6N8FXB2_9CHRO</name>
<feature type="transmembrane region" description="Helical" evidence="6">
    <location>
        <begin position="33"/>
        <end position="52"/>
    </location>
</feature>
<dbReference type="PANTHER" id="PTHR32322">
    <property type="entry name" value="INNER MEMBRANE TRANSPORTER"/>
    <property type="match status" value="1"/>
</dbReference>
<dbReference type="AlphaFoldDB" id="A0A6N8FXB2"/>
<feature type="transmembrane region" description="Helical" evidence="6">
    <location>
        <begin position="175"/>
        <end position="195"/>
    </location>
</feature>
<feature type="transmembrane region" description="Helical" evidence="6">
    <location>
        <begin position="64"/>
        <end position="86"/>
    </location>
</feature>
<dbReference type="InterPro" id="IPR000620">
    <property type="entry name" value="EamA_dom"/>
</dbReference>
<dbReference type="InterPro" id="IPR050638">
    <property type="entry name" value="AA-Vitamin_Transporters"/>
</dbReference>
<protein>
    <submittedName>
        <fullName evidence="8">EamA family transporter</fullName>
    </submittedName>
</protein>
<dbReference type="OrthoDB" id="510638at2"/>
<evidence type="ECO:0000256" key="5">
    <source>
        <dbReference type="ARBA" id="ARBA00023136"/>
    </source>
</evidence>
<dbReference type="InterPro" id="IPR037185">
    <property type="entry name" value="EmrE-like"/>
</dbReference>
<comment type="similarity">
    <text evidence="2">Belongs to the EamA transporter family.</text>
</comment>
<dbReference type="SUPFAM" id="SSF103481">
    <property type="entry name" value="Multidrug resistance efflux transporter EmrE"/>
    <property type="match status" value="2"/>
</dbReference>
<evidence type="ECO:0000313" key="9">
    <source>
        <dbReference type="Proteomes" id="UP000441797"/>
    </source>
</evidence>
<dbReference type="PANTHER" id="PTHR32322:SF9">
    <property type="entry name" value="AMINO-ACID METABOLITE EFFLUX PUMP-RELATED"/>
    <property type="match status" value="1"/>
</dbReference>
<dbReference type="Proteomes" id="UP000441797">
    <property type="component" value="Unassembled WGS sequence"/>
</dbReference>
<evidence type="ECO:0000256" key="1">
    <source>
        <dbReference type="ARBA" id="ARBA00004141"/>
    </source>
</evidence>
<sequence length="295" mass="32473">MSAREWLLLVVLSILWGSSFFFIKIILQELQPLSRVFIRVGLAAIALTTFVYMRGQRMPASPRIWRAFLVMGALNNLIPFTLIVWGQTHINSSLAAILNATTPVFTVVLAHFIHDQRLTLNRLVGVLLGLCGAIVLIGSEVLYELNLQSLGQFAILGAAISYSFAGIYGRRFRKLSPVVTATGMLISTTIMMLPLTLLWDWSFKLSIITWSALLGLAILSTAIAYLIYFHLLAAVGATNLLLVTFLIPISALLLGVFILNEQLTWNAIAGMALIFVGLVAIDGRLVSKIKQCKKQ</sequence>
<keyword evidence="4 6" id="KW-1133">Transmembrane helix</keyword>
<feature type="transmembrane region" description="Helical" evidence="6">
    <location>
        <begin position="207"/>
        <end position="228"/>
    </location>
</feature>
<evidence type="ECO:0000256" key="2">
    <source>
        <dbReference type="ARBA" id="ARBA00007362"/>
    </source>
</evidence>
<proteinExistence type="inferred from homology"/>
<comment type="caution">
    <text evidence="8">The sequence shown here is derived from an EMBL/GenBank/DDBJ whole genome shotgun (WGS) entry which is preliminary data.</text>
</comment>
<gene>
    <name evidence="8" type="ORF">BWI75_15850</name>
</gene>
<feature type="transmembrane region" description="Helical" evidence="6">
    <location>
        <begin position="7"/>
        <end position="27"/>
    </location>
</feature>
<comment type="subcellular location">
    <subcellularLocation>
        <location evidence="1">Membrane</location>
        <topology evidence="1">Multi-pass membrane protein</topology>
    </subcellularLocation>
</comment>
<feature type="domain" description="EamA" evidence="7">
    <location>
        <begin position="150"/>
        <end position="280"/>
    </location>
</feature>
<dbReference type="GO" id="GO:0016020">
    <property type="term" value="C:membrane"/>
    <property type="evidence" value="ECO:0007669"/>
    <property type="project" value="UniProtKB-SubCell"/>
</dbReference>
<accession>A0A6N8FXB2</accession>
<evidence type="ECO:0000256" key="3">
    <source>
        <dbReference type="ARBA" id="ARBA00022692"/>
    </source>
</evidence>
<reference evidence="8 9" key="1">
    <citation type="journal article" date="2019" name="Front. Microbiol.">
        <title>Genomic Features for Desiccation Tolerance and Sugar Biosynthesis in the Extremophile Gloeocapsopsis sp. UTEX B3054.</title>
        <authorList>
            <person name="Urrejola C."/>
            <person name="Alcorta J."/>
            <person name="Salas L."/>
            <person name="Vasquez M."/>
            <person name="Polz M.F."/>
            <person name="Vicuna R."/>
            <person name="Diez B."/>
        </authorList>
    </citation>
    <scope>NUCLEOTIDE SEQUENCE [LARGE SCALE GENOMIC DNA]</scope>
    <source>
        <strain evidence="8 9">1H9</strain>
    </source>
</reference>
<evidence type="ECO:0000259" key="7">
    <source>
        <dbReference type="Pfam" id="PF00892"/>
    </source>
</evidence>
<organism evidence="8 9">
    <name type="scientific">Gloeocapsopsis dulcis AAB1 = 1H9</name>
    <dbReference type="NCBI Taxonomy" id="1433147"/>
    <lineage>
        <taxon>Bacteria</taxon>
        <taxon>Bacillati</taxon>
        <taxon>Cyanobacteriota</taxon>
        <taxon>Cyanophyceae</taxon>
        <taxon>Oscillatoriophycideae</taxon>
        <taxon>Chroococcales</taxon>
        <taxon>Chroococcaceae</taxon>
        <taxon>Gloeocapsopsis</taxon>
        <taxon>Gloeocapsopsis dulcis</taxon>
    </lineage>
</organism>
<dbReference type="Pfam" id="PF00892">
    <property type="entry name" value="EamA"/>
    <property type="match status" value="2"/>
</dbReference>
<feature type="transmembrane region" description="Helical" evidence="6">
    <location>
        <begin position="265"/>
        <end position="286"/>
    </location>
</feature>
<evidence type="ECO:0000313" key="8">
    <source>
        <dbReference type="EMBL" id="MUL37760.1"/>
    </source>
</evidence>
<evidence type="ECO:0000256" key="6">
    <source>
        <dbReference type="SAM" id="Phobius"/>
    </source>
</evidence>
<evidence type="ECO:0000256" key="4">
    <source>
        <dbReference type="ARBA" id="ARBA00022989"/>
    </source>
</evidence>
<feature type="transmembrane region" description="Helical" evidence="6">
    <location>
        <begin position="149"/>
        <end position="168"/>
    </location>
</feature>
<keyword evidence="3 6" id="KW-0812">Transmembrane</keyword>
<dbReference type="Gene3D" id="1.10.3730.20">
    <property type="match status" value="1"/>
</dbReference>
<feature type="transmembrane region" description="Helical" evidence="6">
    <location>
        <begin position="92"/>
        <end position="112"/>
    </location>
</feature>
<feature type="transmembrane region" description="Helical" evidence="6">
    <location>
        <begin position="240"/>
        <end position="259"/>
    </location>
</feature>
<keyword evidence="5 6" id="KW-0472">Membrane</keyword>
<feature type="domain" description="EamA" evidence="7">
    <location>
        <begin position="7"/>
        <end position="137"/>
    </location>
</feature>